<dbReference type="Pfam" id="PF00395">
    <property type="entry name" value="SLH"/>
    <property type="match status" value="3"/>
</dbReference>
<name>A0A5R9G2H2_9BACL</name>
<comment type="caution">
    <text evidence="2">The sequence shown here is derived from an EMBL/GenBank/DDBJ whole genome shotgun (WGS) entry which is preliminary data.</text>
</comment>
<protein>
    <submittedName>
        <fullName evidence="2">S-layer homology domain-containing protein</fullName>
    </submittedName>
</protein>
<proteinExistence type="predicted"/>
<dbReference type="PROSITE" id="PS51272">
    <property type="entry name" value="SLH"/>
    <property type="match status" value="3"/>
</dbReference>
<dbReference type="InterPro" id="IPR013783">
    <property type="entry name" value="Ig-like_fold"/>
</dbReference>
<accession>A0A5R9G2H2</accession>
<dbReference type="EMBL" id="VCIW01000014">
    <property type="protein sequence ID" value="TLS50552.1"/>
    <property type="molecule type" value="Genomic_DNA"/>
</dbReference>
<feature type="domain" description="SLH" evidence="1">
    <location>
        <begin position="1607"/>
        <end position="1670"/>
    </location>
</feature>
<evidence type="ECO:0000259" key="1">
    <source>
        <dbReference type="PROSITE" id="PS51272"/>
    </source>
</evidence>
<sequence length="1814" mass="198264">MKRFFRPWLQFTLIFSILAALLPLPIHTASAASRISINSLYVTESANDIVNNRPKDDNKVPRVVTKNINITATVEGVSDAQISSLYIQLTNVASGVTQSDTGIKAQKIPNTFDVVFSNVPLTEGLNKVVVKLGGTSVVESAPGWVYYTATTNITDLKVNSKPFVETQFYPENPLQSTAISITGKAANAAEVRASLNNGTPLTGFIDQATGEFFFSGDDAGNSTSVASLKLTPGDNPLTLLSVNSTKTFQVDRNLIYDNGKPFAFDAKISQDVPETPDNPTTKVYGNPMKLLTKPTVQNPFVKIDSKLKVDLDTNGVPQYRYVEVSAGGSKFGPFDLISNALPAERAVDVYPKSIITEHSQYDFTLHGAALSGVRLRYKSNDGNVTGELTAGTVSADETMKIFMLPANTFTTAGSPYTLTAYKADGTTVLNVFDNITVFGKTVTTAVPRVSDGFTMPSLKANYPNGTTVSVPLASAVVDTNKYMRMEIVRMAGTLSSGVGFSDQSRNYLTSPDRIALNMPQDIPAGDYKARIYYNDQVIAERYFKIAPADPETPVITKVTTSSIVPNDGKTYFIVSGSHFGNAPDTTIVNATLGGRALTLYDHRDSQAIFELADQDVFATAPGTHALNFEVRYTNSTLAAATTATAASNVVTVAANAPDYQNMTVTDVSPLQLQRTAVNRQITVTGTNLRNAASNNLIARVYNSSEVLLDQPAVTVTNSTYTQGSFNFPAVATAGDYYVQFVNVTAGNERVLAQYPFTVVEPLPTAISPSSAPSTPSQKLKVLGTNFGRVSGLLSVRFTSDADTNLRTTMPITALHNGGTAVLDSPSGLAPGSYTVNLLYNGEPVGNAMKYTVTSASSATLRENGTWSKANRYMVYDFSAEIQIPTDQQQNLVFRFYNSESDQNQPNSLFTYYYWNASLPYVDHAAIDNAGASIRLTEGVENQVTELPAKLYVYTNTNADYVNYYLGEYRPSSSPTGGSNTYVIDPVTGLRKFTITIPSLPSGFNEITFIPSRGGIENLSAKKTYQLNVSSTPYVIVSNIYNGMVIKSIGEIACSTGTGNVTQCLQGRLVNVSDPNLNPARTRVEVLINDVSFNLSRNTDFKDSTNPDKFTFWFGPGSDHPTSGDLKEGKNVIKFLIYENGSTVPITQATFEIFKFSTNAPEFIAVKPVESGDVPKFFQSENQTNPDAYATSETSVVLEGQFANATEIKLTVTKKDPVTNQLITLYDRRYGGSFNQAEPTTGNPNYFSRINTPQAGQFLTVPIALSPIGDTTFEFSITNTSNIVVVRTITITREPLPYVVISPKLSKNSAGQDQANINGNFVEIELEAENADAVFVGKNQATPRQVVDPVTRLTETHYFYEVRDLKNGKNEIKFTVVRGDEEEEGSIIVFNVNTPIEGAQFKSLLKNKISAFEKQLELSFPRGTVLRRNDPSGINQYISNERQILFGIAGSDGRVDKYKFPFASDGQIGNPNPIVNDARLMLMEPTGRFDTISPLYWIDAGTIAANETDMRKALTGSGELPYAGTQFYNRNLKDLVVPSQPGQLTLKYDPIIRNQGWKYVTVYHYDIYEDHRGVVAPRWRNIGGVVDPGKNTITVPLERFGYYQVMYMDQSYDDVIAHAWARDDLDILYSKGVMINKGTTSFMPNDPITRGEFATMLVKIFDIPLTYTENPTFTDVLRINPLANGLYDYKYIETAAKAGIVRGAGGGRFQPDGAITRQDASVMIARAANLKLESDSEKSLKSLQKDFTDANGIDIYARASVEAVVDEEFILGKENVMLQGQKKPTYRFDPTATFTRAEAAAVAIRVMKSNKKIPK</sequence>
<feature type="domain" description="SLH" evidence="1">
    <location>
        <begin position="1674"/>
        <end position="1737"/>
    </location>
</feature>
<gene>
    <name evidence="2" type="ORF">FE782_19505</name>
</gene>
<keyword evidence="3" id="KW-1185">Reference proteome</keyword>
<reference evidence="2 3" key="1">
    <citation type="submission" date="2019-05" db="EMBL/GenBank/DDBJ databases">
        <authorList>
            <person name="Narsing Rao M.P."/>
            <person name="Li W.J."/>
        </authorList>
    </citation>
    <scope>NUCLEOTIDE SEQUENCE [LARGE SCALE GENOMIC DNA]</scope>
    <source>
        <strain evidence="2 3">SYSU_K30003</strain>
    </source>
</reference>
<dbReference type="Proteomes" id="UP000309676">
    <property type="component" value="Unassembled WGS sequence"/>
</dbReference>
<feature type="domain" description="SLH" evidence="1">
    <location>
        <begin position="1743"/>
        <end position="1814"/>
    </location>
</feature>
<organism evidence="2 3">
    <name type="scientific">Paenibacillus antri</name>
    <dbReference type="NCBI Taxonomy" id="2582848"/>
    <lineage>
        <taxon>Bacteria</taxon>
        <taxon>Bacillati</taxon>
        <taxon>Bacillota</taxon>
        <taxon>Bacilli</taxon>
        <taxon>Bacillales</taxon>
        <taxon>Paenibacillaceae</taxon>
        <taxon>Paenibacillus</taxon>
    </lineage>
</organism>
<evidence type="ECO:0000313" key="2">
    <source>
        <dbReference type="EMBL" id="TLS50552.1"/>
    </source>
</evidence>
<dbReference type="InterPro" id="IPR001119">
    <property type="entry name" value="SLH_dom"/>
</dbReference>
<dbReference type="Gene3D" id="2.60.40.10">
    <property type="entry name" value="Immunoglobulins"/>
    <property type="match status" value="1"/>
</dbReference>
<evidence type="ECO:0000313" key="3">
    <source>
        <dbReference type="Proteomes" id="UP000309676"/>
    </source>
</evidence>